<keyword evidence="2" id="KW-0560">Oxidoreductase</keyword>
<evidence type="ECO:0000259" key="3">
    <source>
        <dbReference type="Pfam" id="PF00881"/>
    </source>
</evidence>
<dbReference type="Proteomes" id="UP000835243">
    <property type="component" value="Chromosome"/>
</dbReference>
<dbReference type="EMBL" id="HG992341">
    <property type="protein sequence ID" value="CAE6737629.1"/>
    <property type="molecule type" value="Genomic_DNA"/>
</dbReference>
<organism evidence="4">
    <name type="scientific">Xanthomonas arboricola pv. corylina</name>
    <dbReference type="NCBI Taxonomy" id="487821"/>
    <lineage>
        <taxon>Bacteria</taxon>
        <taxon>Pseudomonadati</taxon>
        <taxon>Pseudomonadota</taxon>
        <taxon>Gammaproteobacteria</taxon>
        <taxon>Lysobacterales</taxon>
        <taxon>Lysobacteraceae</taxon>
        <taxon>Xanthomonas</taxon>
    </lineage>
</organism>
<dbReference type="PANTHER" id="PTHR43673:SF10">
    <property type="entry name" value="NADH DEHYDROGENASE_NAD(P)H NITROREDUCTASE XCC3605-RELATED"/>
    <property type="match status" value="1"/>
</dbReference>
<sequence>MDTINNRAADHPIDTMFLERWSPRAFSGEAIEQADLMTMLEAGRWAPSSTNAQPWRFLYARRDTPSWETFLDLLVPNNRGWARNAAALVYIVSKTMMKAWSGEGEVPSPTHSFDAGTASGFIALQAHRMGWAVHGMAGFDHERLIRTLGVPDGFEAEAGFAIGRPGDPASLPEALRHREKPSDRLPLVEIAFEGSFAPNT</sequence>
<feature type="domain" description="Nitroreductase" evidence="3">
    <location>
        <begin position="19"/>
        <end position="60"/>
    </location>
</feature>
<evidence type="ECO:0000256" key="1">
    <source>
        <dbReference type="ARBA" id="ARBA00007118"/>
    </source>
</evidence>
<evidence type="ECO:0000313" key="5">
    <source>
        <dbReference type="EMBL" id="CAE6816849.1"/>
    </source>
</evidence>
<protein>
    <recommendedName>
        <fullName evidence="3">Nitroreductase domain-containing protein</fullName>
    </recommendedName>
</protein>
<comment type="similarity">
    <text evidence="1">Belongs to the nitroreductase family.</text>
</comment>
<feature type="domain" description="Nitroreductase" evidence="3">
    <location>
        <begin position="77"/>
        <end position="163"/>
    </location>
</feature>
<evidence type="ECO:0000313" key="4">
    <source>
        <dbReference type="EMBL" id="CAE6737629.1"/>
    </source>
</evidence>
<dbReference type="Pfam" id="PF00881">
    <property type="entry name" value="Nitroreductase"/>
    <property type="match status" value="2"/>
</dbReference>
<name>A0A2S7CHB4_9XANT</name>
<accession>A0A2S7CHB4</accession>
<evidence type="ECO:0000313" key="6">
    <source>
        <dbReference type="Proteomes" id="UP000835287"/>
    </source>
</evidence>
<dbReference type="EMBL" id="HG992338">
    <property type="protein sequence ID" value="CAE6816849.1"/>
    <property type="molecule type" value="Genomic_DNA"/>
</dbReference>
<keyword evidence="6" id="KW-1185">Reference proteome</keyword>
<dbReference type="InterPro" id="IPR029479">
    <property type="entry name" value="Nitroreductase"/>
</dbReference>
<proteinExistence type="inferred from homology"/>
<dbReference type="RefSeq" id="WP_104567461.1">
    <property type="nucleotide sequence ID" value="NZ_CP076534.1"/>
</dbReference>
<gene>
    <name evidence="4" type="ORF">CFBP1159_13510</name>
    <name evidence="5" type="ORF">XAC301_32700</name>
</gene>
<dbReference type="Gene3D" id="3.40.109.10">
    <property type="entry name" value="NADH Oxidase"/>
    <property type="match status" value="1"/>
</dbReference>
<dbReference type="GO" id="GO:0016491">
    <property type="term" value="F:oxidoreductase activity"/>
    <property type="evidence" value="ECO:0007669"/>
    <property type="project" value="UniProtKB-KW"/>
</dbReference>
<dbReference type="CDD" id="cd02138">
    <property type="entry name" value="TdsD-like"/>
    <property type="match status" value="1"/>
</dbReference>
<dbReference type="Proteomes" id="UP000835287">
    <property type="component" value="Chromosome"/>
</dbReference>
<dbReference type="AlphaFoldDB" id="A0A2S7CHB4"/>
<dbReference type="InterPro" id="IPR000415">
    <property type="entry name" value="Nitroreductase-like"/>
</dbReference>
<evidence type="ECO:0000256" key="2">
    <source>
        <dbReference type="ARBA" id="ARBA00023002"/>
    </source>
</evidence>
<dbReference type="EMBL" id="HG992338">
    <property type="protein sequence ID" value="CAE6816879.1"/>
    <property type="molecule type" value="Genomic_DNA"/>
</dbReference>
<dbReference type="EMBL" id="HG992341">
    <property type="protein sequence ID" value="CAE6737648.1"/>
    <property type="molecule type" value="Genomic_DNA"/>
</dbReference>
<reference evidence="4 6" key="1">
    <citation type="submission" date="2021-02" db="EMBL/GenBank/DDBJ databases">
        <authorList>
            <person name="Pothier F. J."/>
        </authorList>
    </citation>
    <scope>NUCLEOTIDE SEQUENCE</scope>
    <source>
        <strain evidence="5 6">301</strain>
        <strain evidence="4">CFBP 1159</strain>
    </source>
</reference>
<dbReference type="SUPFAM" id="SSF55469">
    <property type="entry name" value="FMN-dependent nitroreductase-like"/>
    <property type="match status" value="1"/>
</dbReference>
<dbReference type="PANTHER" id="PTHR43673">
    <property type="entry name" value="NAD(P)H NITROREDUCTASE YDGI-RELATED"/>
    <property type="match status" value="1"/>
</dbReference>